<dbReference type="SUPFAM" id="SSF56112">
    <property type="entry name" value="Protein kinase-like (PK-like)"/>
    <property type="match status" value="1"/>
</dbReference>
<dbReference type="Pfam" id="PF01636">
    <property type="entry name" value="APH"/>
    <property type="match status" value="1"/>
</dbReference>
<dbReference type="InterPro" id="IPR002575">
    <property type="entry name" value="Aminoglycoside_PTrfase"/>
</dbReference>
<gene>
    <name evidence="2" type="ORF">LG632_25135</name>
</gene>
<organism evidence="2 3">
    <name type="scientific">Streptomyces antimicrobicus</name>
    <dbReference type="NCBI Taxonomy" id="2883108"/>
    <lineage>
        <taxon>Bacteria</taxon>
        <taxon>Bacillati</taxon>
        <taxon>Actinomycetota</taxon>
        <taxon>Actinomycetes</taxon>
        <taxon>Kitasatosporales</taxon>
        <taxon>Streptomycetaceae</taxon>
        <taxon>Streptomyces</taxon>
    </lineage>
</organism>
<feature type="domain" description="Aminoglycoside phosphotransferase" evidence="1">
    <location>
        <begin position="19"/>
        <end position="250"/>
    </location>
</feature>
<dbReference type="RefSeq" id="WP_226729833.1">
    <property type="nucleotide sequence ID" value="NZ_JAJAUY010000139.1"/>
</dbReference>
<sequence>MDALALYEKARAHEGSLAGFYHHNVRVDTATGPVLVRTPGSRSEPMDLTLWPEPALLEAIRPYVSRAPRLLYAGAEPEFQIHEFVEGRLVHDLAPDAGARLPGGVVSGVTRLFGEMLRVPGSALPALPSGWPAEGDTKAFALRLLDVVRAIRDRADGPLEALYQDLGVPADPCALLAERAGRELSERPFRLLHADLHRKNMILTEDGVVFIDWELALWGDPVYDLADHLHKTGYSAADRSCVLAGWHAAAPAECRVGWSEDMEYYLAYEAMKSAVVDTVRWGRRIAKAPTGGERLLLAEELRGKLLRGGPHWGGGTPPEVEEIVSASVRRLVSPA</sequence>
<proteinExistence type="predicted"/>
<dbReference type="Gene3D" id="3.90.1200.10">
    <property type="match status" value="1"/>
</dbReference>
<dbReference type="Proteomes" id="UP001199054">
    <property type="component" value="Unassembled WGS sequence"/>
</dbReference>
<keyword evidence="3" id="KW-1185">Reference proteome</keyword>
<dbReference type="InterPro" id="IPR052077">
    <property type="entry name" value="CcrZ_PhaseVar_Mediator"/>
</dbReference>
<dbReference type="EMBL" id="JAJAUY010000139">
    <property type="protein sequence ID" value="MCB5182643.1"/>
    <property type="molecule type" value="Genomic_DNA"/>
</dbReference>
<comment type="caution">
    <text evidence="2">The sequence shown here is derived from an EMBL/GenBank/DDBJ whole genome shotgun (WGS) entry which is preliminary data.</text>
</comment>
<protein>
    <submittedName>
        <fullName evidence="2">Aminoglycoside phosphotransferase family protein</fullName>
    </submittedName>
</protein>
<dbReference type="PANTHER" id="PTHR40086">
    <property type="entry name" value="PHOSPHOTRANSFERASE YTMP-RELATED"/>
    <property type="match status" value="1"/>
</dbReference>
<evidence type="ECO:0000313" key="3">
    <source>
        <dbReference type="Proteomes" id="UP001199054"/>
    </source>
</evidence>
<name>A0ABS8BDN0_9ACTN</name>
<evidence type="ECO:0000313" key="2">
    <source>
        <dbReference type="EMBL" id="MCB5182643.1"/>
    </source>
</evidence>
<evidence type="ECO:0000259" key="1">
    <source>
        <dbReference type="Pfam" id="PF01636"/>
    </source>
</evidence>
<accession>A0ABS8BDN0</accession>
<reference evidence="2 3" key="1">
    <citation type="submission" date="2021-10" db="EMBL/GenBank/DDBJ databases">
        <title>Streptomyces sp. strain SMC 277, a novel streptomycete isolated from soil.</title>
        <authorList>
            <person name="Chanama M."/>
        </authorList>
    </citation>
    <scope>NUCLEOTIDE SEQUENCE [LARGE SCALE GENOMIC DNA]</scope>
    <source>
        <strain evidence="2 3">SMC 277</strain>
    </source>
</reference>
<dbReference type="InterPro" id="IPR011009">
    <property type="entry name" value="Kinase-like_dom_sf"/>
</dbReference>
<dbReference type="PANTHER" id="PTHR40086:SF1">
    <property type="entry name" value="CELL CYCLE REGULATOR CCRZ"/>
    <property type="match status" value="1"/>
</dbReference>